<name>A0ABX1Z6Z9_9BACL</name>
<dbReference type="InterPro" id="IPR003819">
    <property type="entry name" value="TauD/TfdA-like"/>
</dbReference>
<keyword evidence="9" id="KW-1185">Reference proteome</keyword>
<dbReference type="PANTHER" id="PTHR30468">
    <property type="entry name" value="ALPHA-KETOGLUTARATE-DEPENDENT SULFONATE DIOXYGENASE"/>
    <property type="match status" value="1"/>
</dbReference>
<dbReference type="PANTHER" id="PTHR30468:SF5">
    <property type="entry name" value="ALPHA-KETOGLUTARATE-DEPENDENT SULFATE ESTER DIOXYGENASE"/>
    <property type="match status" value="1"/>
</dbReference>
<comment type="similarity">
    <text evidence="2">Belongs to the TfdA dioxygenase family.</text>
</comment>
<evidence type="ECO:0000256" key="1">
    <source>
        <dbReference type="ARBA" id="ARBA00001954"/>
    </source>
</evidence>
<dbReference type="Pfam" id="PF02668">
    <property type="entry name" value="TauD"/>
    <property type="match status" value="1"/>
</dbReference>
<evidence type="ECO:0000259" key="7">
    <source>
        <dbReference type="Pfam" id="PF02668"/>
    </source>
</evidence>
<evidence type="ECO:0000256" key="3">
    <source>
        <dbReference type="ARBA" id="ARBA00022723"/>
    </source>
</evidence>
<evidence type="ECO:0000256" key="5">
    <source>
        <dbReference type="ARBA" id="ARBA00023002"/>
    </source>
</evidence>
<accession>A0ABX1Z6Z9</accession>
<dbReference type="InterPro" id="IPR051323">
    <property type="entry name" value="AtsK-like"/>
</dbReference>
<keyword evidence="5" id="KW-0560">Oxidoreductase</keyword>
<keyword evidence="6" id="KW-0408">Iron</keyword>
<evidence type="ECO:0000256" key="6">
    <source>
        <dbReference type="ARBA" id="ARBA00023004"/>
    </source>
</evidence>
<keyword evidence="4 8" id="KW-0223">Dioxygenase</keyword>
<reference evidence="8 9" key="1">
    <citation type="submission" date="2019-10" db="EMBL/GenBank/DDBJ databases">
        <title>Description of Paenibacillus choica sp. nov.</title>
        <authorList>
            <person name="Carlier A."/>
            <person name="Qi S."/>
        </authorList>
    </citation>
    <scope>NUCLEOTIDE SEQUENCE [LARGE SCALE GENOMIC DNA]</scope>
    <source>
        <strain evidence="8 9">LMG 31460</strain>
    </source>
</reference>
<organism evidence="8 9">
    <name type="scientific">Paenibacillus germinis</name>
    <dbReference type="NCBI Taxonomy" id="2654979"/>
    <lineage>
        <taxon>Bacteria</taxon>
        <taxon>Bacillati</taxon>
        <taxon>Bacillota</taxon>
        <taxon>Bacilli</taxon>
        <taxon>Bacillales</taxon>
        <taxon>Paenibacillaceae</taxon>
        <taxon>Paenibacillus</taxon>
    </lineage>
</organism>
<evidence type="ECO:0000313" key="8">
    <source>
        <dbReference type="EMBL" id="NOU87721.1"/>
    </source>
</evidence>
<comment type="cofactor">
    <cofactor evidence="1">
        <name>Fe(2+)</name>
        <dbReference type="ChEBI" id="CHEBI:29033"/>
    </cofactor>
</comment>
<sequence length="310" mass="34387">MSTNEQVKVTPGHIEVLPIAGRIGAEIKGVSLNADLDTQTVKTIREALLQHKVIFLRDQQQLDDVGQEAFARLLGDPVAHPTVPIKTGTDYVLELDSTHGGRADSWHTDVTFVDAYPQASVLRAVVVPASGGDTVWANTAAAYEHLPSELRTLVDQLWALHSNDYDYAAQRPEVSPEKERHHREVFASTVYETEHPIVRVHPETGERTLVLGHFAKKILGLSSVDSAQLLSLLQGHITKLENTVRWRWSAGDVVIWDNRATQHYAINDYGDQHRIVRRVTVDGDIPVAIDGRKSVTRVKQPSESLTKTSA</sequence>
<dbReference type="Proteomes" id="UP000658690">
    <property type="component" value="Unassembled WGS sequence"/>
</dbReference>
<comment type="caution">
    <text evidence="8">The sequence shown here is derived from an EMBL/GenBank/DDBJ whole genome shotgun (WGS) entry which is preliminary data.</text>
</comment>
<keyword evidence="3" id="KW-0479">Metal-binding</keyword>
<dbReference type="InterPro" id="IPR042098">
    <property type="entry name" value="TauD-like_sf"/>
</dbReference>
<dbReference type="Gene3D" id="3.60.130.10">
    <property type="entry name" value="Clavaminate synthase-like"/>
    <property type="match status" value="1"/>
</dbReference>
<dbReference type="GO" id="GO:0051213">
    <property type="term" value="F:dioxygenase activity"/>
    <property type="evidence" value="ECO:0007669"/>
    <property type="project" value="UniProtKB-KW"/>
</dbReference>
<dbReference type="RefSeq" id="WP_171690840.1">
    <property type="nucleotide sequence ID" value="NZ_WHOC01000089.1"/>
</dbReference>
<evidence type="ECO:0000256" key="4">
    <source>
        <dbReference type="ARBA" id="ARBA00022964"/>
    </source>
</evidence>
<evidence type="ECO:0000256" key="2">
    <source>
        <dbReference type="ARBA" id="ARBA00005896"/>
    </source>
</evidence>
<evidence type="ECO:0000313" key="9">
    <source>
        <dbReference type="Proteomes" id="UP000658690"/>
    </source>
</evidence>
<proteinExistence type="inferred from homology"/>
<gene>
    <name evidence="8" type="ORF">GC102_18360</name>
</gene>
<dbReference type="SUPFAM" id="SSF51197">
    <property type="entry name" value="Clavaminate synthase-like"/>
    <property type="match status" value="1"/>
</dbReference>
<feature type="domain" description="TauD/TfdA-like" evidence="7">
    <location>
        <begin position="16"/>
        <end position="280"/>
    </location>
</feature>
<protein>
    <submittedName>
        <fullName evidence="8">TauD/TfdA family dioxygenase</fullName>
    </submittedName>
</protein>
<dbReference type="EMBL" id="WHOC01000089">
    <property type="protein sequence ID" value="NOU87721.1"/>
    <property type="molecule type" value="Genomic_DNA"/>
</dbReference>